<protein>
    <submittedName>
        <fullName evidence="1">Uncharacterized protein</fullName>
    </submittedName>
</protein>
<reference evidence="1" key="1">
    <citation type="submission" date="2018-02" db="EMBL/GenBank/DDBJ databases">
        <title>Rhizophora mucronata_Transcriptome.</title>
        <authorList>
            <person name="Meera S.P."/>
            <person name="Sreeshan A."/>
            <person name="Augustine A."/>
        </authorList>
    </citation>
    <scope>NUCLEOTIDE SEQUENCE</scope>
    <source>
        <tissue evidence="1">Leaf</tissue>
    </source>
</reference>
<organism evidence="1">
    <name type="scientific">Rhizophora mucronata</name>
    <name type="common">Asiatic mangrove</name>
    <dbReference type="NCBI Taxonomy" id="61149"/>
    <lineage>
        <taxon>Eukaryota</taxon>
        <taxon>Viridiplantae</taxon>
        <taxon>Streptophyta</taxon>
        <taxon>Embryophyta</taxon>
        <taxon>Tracheophyta</taxon>
        <taxon>Spermatophyta</taxon>
        <taxon>Magnoliopsida</taxon>
        <taxon>eudicotyledons</taxon>
        <taxon>Gunneridae</taxon>
        <taxon>Pentapetalae</taxon>
        <taxon>rosids</taxon>
        <taxon>fabids</taxon>
        <taxon>Malpighiales</taxon>
        <taxon>Rhizophoraceae</taxon>
        <taxon>Rhizophora</taxon>
    </lineage>
</organism>
<sequence>MKGRELITCEGSNGGKTNPISMLEKNCTKKSVDCETNDEGSSVLLSCECYYYCLVR</sequence>
<dbReference type="AlphaFoldDB" id="A0A2P2NZK4"/>
<name>A0A2P2NZK4_RHIMU</name>
<accession>A0A2P2NZK4</accession>
<evidence type="ECO:0000313" key="1">
    <source>
        <dbReference type="EMBL" id="MBX47915.1"/>
    </source>
</evidence>
<proteinExistence type="predicted"/>
<dbReference type="EMBL" id="GGEC01067431">
    <property type="protein sequence ID" value="MBX47915.1"/>
    <property type="molecule type" value="Transcribed_RNA"/>
</dbReference>